<evidence type="ECO:0000313" key="1">
    <source>
        <dbReference type="EMBL" id="MPC38671.1"/>
    </source>
</evidence>
<accession>A0A5B7EVD2</accession>
<name>A0A5B7EVD2_PORTR</name>
<organism evidence="1 2">
    <name type="scientific">Portunus trituberculatus</name>
    <name type="common">Swimming crab</name>
    <name type="synonym">Neptunus trituberculatus</name>
    <dbReference type="NCBI Taxonomy" id="210409"/>
    <lineage>
        <taxon>Eukaryota</taxon>
        <taxon>Metazoa</taxon>
        <taxon>Ecdysozoa</taxon>
        <taxon>Arthropoda</taxon>
        <taxon>Crustacea</taxon>
        <taxon>Multicrustacea</taxon>
        <taxon>Malacostraca</taxon>
        <taxon>Eumalacostraca</taxon>
        <taxon>Eucarida</taxon>
        <taxon>Decapoda</taxon>
        <taxon>Pleocyemata</taxon>
        <taxon>Brachyura</taxon>
        <taxon>Eubrachyura</taxon>
        <taxon>Portunoidea</taxon>
        <taxon>Portunidae</taxon>
        <taxon>Portuninae</taxon>
        <taxon>Portunus</taxon>
    </lineage>
</organism>
<evidence type="ECO:0000313" key="2">
    <source>
        <dbReference type="Proteomes" id="UP000324222"/>
    </source>
</evidence>
<comment type="caution">
    <text evidence="1">The sequence shown here is derived from an EMBL/GenBank/DDBJ whole genome shotgun (WGS) entry which is preliminary data.</text>
</comment>
<keyword evidence="2" id="KW-1185">Reference proteome</keyword>
<protein>
    <submittedName>
        <fullName evidence="1">Uncharacterized protein</fullName>
    </submittedName>
</protein>
<dbReference type="Proteomes" id="UP000324222">
    <property type="component" value="Unassembled WGS sequence"/>
</dbReference>
<proteinExistence type="predicted"/>
<dbReference type="EMBL" id="VSRR010004135">
    <property type="protein sequence ID" value="MPC38671.1"/>
    <property type="molecule type" value="Genomic_DNA"/>
</dbReference>
<gene>
    <name evidence="1" type="ORF">E2C01_032182</name>
</gene>
<sequence>MRIYDHYYSANISYLANLQAIRAHCQPATASCLSASPPPCHTACLRDPRAAGREKQRDRNK</sequence>
<dbReference type="AlphaFoldDB" id="A0A5B7EVD2"/>
<reference evidence="1 2" key="1">
    <citation type="submission" date="2019-05" db="EMBL/GenBank/DDBJ databases">
        <title>Another draft genome of Portunus trituberculatus and its Hox gene families provides insights of decapod evolution.</title>
        <authorList>
            <person name="Jeong J.-H."/>
            <person name="Song I."/>
            <person name="Kim S."/>
            <person name="Choi T."/>
            <person name="Kim D."/>
            <person name="Ryu S."/>
            <person name="Kim W."/>
        </authorList>
    </citation>
    <scope>NUCLEOTIDE SEQUENCE [LARGE SCALE GENOMIC DNA]</scope>
    <source>
        <tissue evidence="1">Muscle</tissue>
    </source>
</reference>